<comment type="catalytic activity">
    <reaction evidence="7 8">
        <text>D-glyceraldehyde 3-phosphate = dihydroxyacetone phosphate</text>
        <dbReference type="Rhea" id="RHEA:18585"/>
        <dbReference type="ChEBI" id="CHEBI:57642"/>
        <dbReference type="ChEBI" id="CHEBI:59776"/>
        <dbReference type="EC" id="5.3.1.1"/>
    </reaction>
</comment>
<keyword evidence="5 7" id="KW-0324">Glycolysis</keyword>
<dbReference type="GO" id="GO:0006096">
    <property type="term" value="P:glycolytic process"/>
    <property type="evidence" value="ECO:0007669"/>
    <property type="project" value="UniProtKB-UniRule"/>
</dbReference>
<dbReference type="Pfam" id="PF00121">
    <property type="entry name" value="TIM"/>
    <property type="match status" value="1"/>
</dbReference>
<feature type="active site" description="Electrophile" evidence="7">
    <location>
        <position position="94"/>
    </location>
</feature>
<accession>A0A7C4Y4P3</accession>
<sequence>MKKFYLFGNWKMHKSIEESVSYAHCIKNEIKDEAVIVGIFPPFTAIDRVSQILGGSNISVGAQNMHFEEQGAFTGEISPLMLKELGVKYVLIGHSERRHIFGECDEIINKKMISALLHGITPILCVGETLKEREEGKTEIVIKEQLEHDLKDVKNKNFIIAYEPVWAIGTGKNATPSQAGEVHRFIRKELVRIFGDESLIDTPILYGGSIKVDNFSELSQEKEIDGGLVGGASLDCLTFLKLYEILRSQKMKK</sequence>
<proteinExistence type="inferred from homology"/>
<dbReference type="CDD" id="cd00311">
    <property type="entry name" value="TIM"/>
    <property type="match status" value="1"/>
</dbReference>
<dbReference type="Gene3D" id="3.20.20.70">
    <property type="entry name" value="Aldolase class I"/>
    <property type="match status" value="1"/>
</dbReference>
<evidence type="ECO:0000256" key="7">
    <source>
        <dbReference type="HAMAP-Rule" id="MF_00147"/>
    </source>
</evidence>
<comment type="similarity">
    <text evidence="2 7 8">Belongs to the triosephosphate isomerase family.</text>
</comment>
<reference evidence="9" key="1">
    <citation type="journal article" date="2020" name="mSystems">
        <title>Genome- and Community-Level Interaction Insights into Carbon Utilization and Element Cycling Functions of Hydrothermarchaeota in Hydrothermal Sediment.</title>
        <authorList>
            <person name="Zhou Z."/>
            <person name="Liu Y."/>
            <person name="Xu W."/>
            <person name="Pan J."/>
            <person name="Luo Z.H."/>
            <person name="Li M."/>
        </authorList>
    </citation>
    <scope>NUCLEOTIDE SEQUENCE [LARGE SCALE GENOMIC DNA]</scope>
    <source>
        <strain evidence="9">SpSt-794</strain>
    </source>
</reference>
<keyword evidence="3 7" id="KW-0312">Gluconeogenesis</keyword>
<evidence type="ECO:0000256" key="2">
    <source>
        <dbReference type="ARBA" id="ARBA00007422"/>
    </source>
</evidence>
<dbReference type="GO" id="GO:0046166">
    <property type="term" value="P:glyceraldehyde-3-phosphate biosynthetic process"/>
    <property type="evidence" value="ECO:0007669"/>
    <property type="project" value="TreeGrafter"/>
</dbReference>
<name>A0A7C4Y4P3_9BACT</name>
<dbReference type="HAMAP" id="MF_00147_B">
    <property type="entry name" value="TIM_B"/>
    <property type="match status" value="1"/>
</dbReference>
<dbReference type="NCBIfam" id="TIGR00419">
    <property type="entry name" value="tim"/>
    <property type="match status" value="1"/>
</dbReference>
<dbReference type="EMBL" id="DTHV01000147">
    <property type="protein sequence ID" value="HGW60760.1"/>
    <property type="molecule type" value="Genomic_DNA"/>
</dbReference>
<dbReference type="PROSITE" id="PS51440">
    <property type="entry name" value="TIM_2"/>
    <property type="match status" value="1"/>
</dbReference>
<dbReference type="PANTHER" id="PTHR21139:SF42">
    <property type="entry name" value="TRIOSEPHOSPHATE ISOMERASE"/>
    <property type="match status" value="1"/>
</dbReference>
<dbReference type="GO" id="GO:0019563">
    <property type="term" value="P:glycerol catabolic process"/>
    <property type="evidence" value="ECO:0007669"/>
    <property type="project" value="TreeGrafter"/>
</dbReference>
<feature type="binding site" evidence="7">
    <location>
        <begin position="230"/>
        <end position="231"/>
    </location>
    <ligand>
        <name>substrate</name>
    </ligand>
</feature>
<comment type="subunit">
    <text evidence="7 8">Homodimer.</text>
</comment>
<comment type="function">
    <text evidence="7">Involved in the gluconeogenesis. Catalyzes stereospecifically the conversion of dihydroxyacetone phosphate (DHAP) to D-glyceraldehyde-3-phosphate (G3P).</text>
</comment>
<comment type="caution">
    <text evidence="9">The sequence shown here is derived from an EMBL/GenBank/DDBJ whole genome shotgun (WGS) entry which is preliminary data.</text>
</comment>
<gene>
    <name evidence="7" type="primary">tpiA</name>
    <name evidence="9" type="ORF">ENV82_04960</name>
</gene>
<evidence type="ECO:0000256" key="6">
    <source>
        <dbReference type="ARBA" id="ARBA00023235"/>
    </source>
</evidence>
<evidence type="ECO:0000256" key="5">
    <source>
        <dbReference type="ARBA" id="ARBA00023152"/>
    </source>
</evidence>
<keyword evidence="6 7" id="KW-0413">Isomerase</keyword>
<dbReference type="PANTHER" id="PTHR21139">
    <property type="entry name" value="TRIOSEPHOSPHATE ISOMERASE"/>
    <property type="match status" value="1"/>
</dbReference>
<dbReference type="InterPro" id="IPR035990">
    <property type="entry name" value="TIM_sf"/>
</dbReference>
<evidence type="ECO:0000313" key="9">
    <source>
        <dbReference type="EMBL" id="HGW60760.1"/>
    </source>
</evidence>
<evidence type="ECO:0000256" key="1">
    <source>
        <dbReference type="ARBA" id="ARBA00004680"/>
    </source>
</evidence>
<dbReference type="UniPathway" id="UPA00138"/>
<comment type="subcellular location">
    <subcellularLocation>
        <location evidence="7 8">Cytoplasm</location>
    </subcellularLocation>
</comment>
<dbReference type="EC" id="5.3.1.1" evidence="7 8"/>
<dbReference type="InterPro" id="IPR022896">
    <property type="entry name" value="TrioseP_Isoase_bac/euk"/>
</dbReference>
<keyword evidence="4 7" id="KW-0963">Cytoplasm</keyword>
<protein>
    <recommendedName>
        <fullName evidence="7 8">Triosephosphate isomerase</fullName>
        <shortName evidence="7">TIM</shortName>
        <shortName evidence="7">TPI</shortName>
        <ecNumber evidence="7 8">5.3.1.1</ecNumber>
    </recommendedName>
    <alternativeName>
        <fullName evidence="7">Triose-phosphate isomerase</fullName>
    </alternativeName>
</protein>
<dbReference type="GO" id="GO:0004807">
    <property type="term" value="F:triose-phosphate isomerase activity"/>
    <property type="evidence" value="ECO:0007669"/>
    <property type="project" value="UniProtKB-UniRule"/>
</dbReference>
<dbReference type="GO" id="GO:0006094">
    <property type="term" value="P:gluconeogenesis"/>
    <property type="evidence" value="ECO:0007669"/>
    <property type="project" value="UniProtKB-UniRule"/>
</dbReference>
<evidence type="ECO:0000256" key="3">
    <source>
        <dbReference type="ARBA" id="ARBA00022432"/>
    </source>
</evidence>
<feature type="binding site" evidence="7">
    <location>
        <begin position="9"/>
        <end position="11"/>
    </location>
    <ligand>
        <name>substrate</name>
    </ligand>
</feature>
<comment type="pathway">
    <text evidence="1 7 8">Carbohydrate degradation; glycolysis; D-glyceraldehyde 3-phosphate from glycerone phosphate: step 1/1.</text>
</comment>
<comment type="pathway">
    <text evidence="7 8">Carbohydrate biosynthesis; gluconeogenesis.</text>
</comment>
<dbReference type="InterPro" id="IPR020861">
    <property type="entry name" value="Triosephosphate_isomerase_AS"/>
</dbReference>
<dbReference type="InterPro" id="IPR013785">
    <property type="entry name" value="Aldolase_TIM"/>
</dbReference>
<dbReference type="GO" id="GO:0005829">
    <property type="term" value="C:cytosol"/>
    <property type="evidence" value="ECO:0007669"/>
    <property type="project" value="TreeGrafter"/>
</dbReference>
<feature type="binding site" evidence="7">
    <location>
        <position position="169"/>
    </location>
    <ligand>
        <name>substrate</name>
    </ligand>
</feature>
<evidence type="ECO:0000256" key="4">
    <source>
        <dbReference type="ARBA" id="ARBA00022490"/>
    </source>
</evidence>
<dbReference type="PROSITE" id="PS00171">
    <property type="entry name" value="TIM_1"/>
    <property type="match status" value="1"/>
</dbReference>
<organism evidence="9">
    <name type="scientific">Caldisericum exile</name>
    <dbReference type="NCBI Taxonomy" id="693075"/>
    <lineage>
        <taxon>Bacteria</taxon>
        <taxon>Pseudomonadati</taxon>
        <taxon>Caldisericota/Cryosericota group</taxon>
        <taxon>Caldisericota</taxon>
        <taxon>Caldisericia</taxon>
        <taxon>Caldisericales</taxon>
        <taxon>Caldisericaceae</taxon>
        <taxon>Caldisericum</taxon>
    </lineage>
</organism>
<dbReference type="FunFam" id="3.20.20.70:FF:000016">
    <property type="entry name" value="Triosephosphate isomerase"/>
    <property type="match status" value="1"/>
</dbReference>
<feature type="binding site" evidence="7">
    <location>
        <position position="209"/>
    </location>
    <ligand>
        <name>substrate</name>
    </ligand>
</feature>
<dbReference type="InterPro" id="IPR000652">
    <property type="entry name" value="Triosephosphate_isomerase"/>
</dbReference>
<dbReference type="SUPFAM" id="SSF51351">
    <property type="entry name" value="Triosephosphate isomerase (TIM)"/>
    <property type="match status" value="1"/>
</dbReference>
<evidence type="ECO:0000256" key="8">
    <source>
        <dbReference type="RuleBase" id="RU363013"/>
    </source>
</evidence>
<feature type="active site" description="Proton acceptor" evidence="7">
    <location>
        <position position="163"/>
    </location>
</feature>
<dbReference type="AlphaFoldDB" id="A0A7C4Y4P3"/>
<dbReference type="UniPathway" id="UPA00109">
    <property type="reaction ID" value="UER00189"/>
</dbReference>